<evidence type="ECO:0000256" key="1">
    <source>
        <dbReference type="ARBA" id="ARBA00004651"/>
    </source>
</evidence>
<evidence type="ECO:0000256" key="9">
    <source>
        <dbReference type="ARBA" id="ARBA00023303"/>
    </source>
</evidence>
<dbReference type="Gene3D" id="1.20.120.350">
    <property type="entry name" value="Voltage-gated potassium channels. Chain C"/>
    <property type="match status" value="1"/>
</dbReference>
<evidence type="ECO:0000256" key="6">
    <source>
        <dbReference type="ARBA" id="ARBA00022989"/>
    </source>
</evidence>
<reference evidence="12" key="1">
    <citation type="journal article" date="2013" name="Nature">
        <title>Pan genome of the phytoplankton Emiliania underpins its global distribution.</title>
        <authorList>
            <person name="Read B.A."/>
            <person name="Kegel J."/>
            <person name="Klute M.J."/>
            <person name="Kuo A."/>
            <person name="Lefebvre S.C."/>
            <person name="Maumus F."/>
            <person name="Mayer C."/>
            <person name="Miller J."/>
            <person name="Monier A."/>
            <person name="Salamov A."/>
            <person name="Young J."/>
            <person name="Aguilar M."/>
            <person name="Claverie J.M."/>
            <person name="Frickenhaus S."/>
            <person name="Gonzalez K."/>
            <person name="Herman E.K."/>
            <person name="Lin Y.C."/>
            <person name="Napier J."/>
            <person name="Ogata H."/>
            <person name="Sarno A.F."/>
            <person name="Shmutz J."/>
            <person name="Schroeder D."/>
            <person name="de Vargas C."/>
            <person name="Verret F."/>
            <person name="von Dassow P."/>
            <person name="Valentin K."/>
            <person name="Van de Peer Y."/>
            <person name="Wheeler G."/>
            <person name="Dacks J.B."/>
            <person name="Delwiche C.F."/>
            <person name="Dyhrman S.T."/>
            <person name="Glockner G."/>
            <person name="John U."/>
            <person name="Richards T."/>
            <person name="Worden A.Z."/>
            <person name="Zhang X."/>
            <person name="Grigoriev I.V."/>
            <person name="Allen A.E."/>
            <person name="Bidle K."/>
            <person name="Borodovsky M."/>
            <person name="Bowler C."/>
            <person name="Brownlee C."/>
            <person name="Cock J.M."/>
            <person name="Elias M."/>
            <person name="Gladyshev V.N."/>
            <person name="Groth M."/>
            <person name="Guda C."/>
            <person name="Hadaegh A."/>
            <person name="Iglesias-Rodriguez M.D."/>
            <person name="Jenkins J."/>
            <person name="Jones B.M."/>
            <person name="Lawson T."/>
            <person name="Leese F."/>
            <person name="Lindquist E."/>
            <person name="Lobanov A."/>
            <person name="Lomsadze A."/>
            <person name="Malik S.B."/>
            <person name="Marsh M.E."/>
            <person name="Mackinder L."/>
            <person name="Mock T."/>
            <person name="Mueller-Roeber B."/>
            <person name="Pagarete A."/>
            <person name="Parker M."/>
            <person name="Probert I."/>
            <person name="Quesneville H."/>
            <person name="Raines C."/>
            <person name="Rensing S.A."/>
            <person name="Riano-Pachon D.M."/>
            <person name="Richier S."/>
            <person name="Rokitta S."/>
            <person name="Shiraiwa Y."/>
            <person name="Soanes D.M."/>
            <person name="van der Giezen M."/>
            <person name="Wahlund T.M."/>
            <person name="Williams B."/>
            <person name="Wilson W."/>
            <person name="Wolfe G."/>
            <person name="Wurch L.L."/>
        </authorList>
    </citation>
    <scope>NUCLEOTIDE SEQUENCE</scope>
</reference>
<feature type="compositionally biased region" description="Acidic residues" evidence="10">
    <location>
        <begin position="419"/>
        <end position="430"/>
    </location>
</feature>
<evidence type="ECO:0008006" key="13">
    <source>
        <dbReference type="Google" id="ProtNLM"/>
    </source>
</evidence>
<dbReference type="AlphaFoldDB" id="A0A0D3L1D6"/>
<feature type="compositionally biased region" description="Low complexity" evidence="10">
    <location>
        <begin position="350"/>
        <end position="368"/>
    </location>
</feature>
<feature type="region of interest" description="Disordered" evidence="10">
    <location>
        <begin position="253"/>
        <end position="430"/>
    </location>
</feature>
<feature type="compositionally biased region" description="Low complexity" evidence="10">
    <location>
        <begin position="288"/>
        <end position="300"/>
    </location>
</feature>
<dbReference type="GO" id="GO:0005886">
    <property type="term" value="C:plasma membrane"/>
    <property type="evidence" value="ECO:0007669"/>
    <property type="project" value="UniProtKB-SubCell"/>
</dbReference>
<keyword evidence="3" id="KW-1003">Cell membrane</keyword>
<keyword evidence="6" id="KW-1133">Transmembrane helix</keyword>
<dbReference type="GeneID" id="17287091"/>
<feature type="compositionally biased region" description="Low complexity" evidence="10">
    <location>
        <begin position="392"/>
        <end position="403"/>
    </location>
</feature>
<evidence type="ECO:0000256" key="3">
    <source>
        <dbReference type="ARBA" id="ARBA00022475"/>
    </source>
</evidence>
<keyword evidence="7" id="KW-0406">Ion transport</keyword>
<dbReference type="PANTHER" id="PTHR46480">
    <property type="entry name" value="F20B24.22"/>
    <property type="match status" value="1"/>
</dbReference>
<proteinExistence type="predicted"/>
<dbReference type="EnsemblProtists" id="EOD41821">
    <property type="protein sequence ID" value="EOD41821"/>
    <property type="gene ID" value="EMIHUDRAFT_461000"/>
</dbReference>
<keyword evidence="8" id="KW-0472">Membrane</keyword>
<evidence type="ECO:0000256" key="10">
    <source>
        <dbReference type="SAM" id="MobiDB-lite"/>
    </source>
</evidence>
<dbReference type="HOGENOM" id="CLU_638462_0_0_1"/>
<reference evidence="11" key="2">
    <citation type="submission" date="2024-10" db="UniProtKB">
        <authorList>
            <consortium name="EnsemblProtists"/>
        </authorList>
    </citation>
    <scope>IDENTIFICATION</scope>
</reference>
<feature type="compositionally biased region" description="Low complexity" evidence="10">
    <location>
        <begin position="253"/>
        <end position="263"/>
    </location>
</feature>
<evidence type="ECO:0000313" key="12">
    <source>
        <dbReference type="Proteomes" id="UP000013827"/>
    </source>
</evidence>
<evidence type="ECO:0000256" key="8">
    <source>
        <dbReference type="ARBA" id="ARBA00023136"/>
    </source>
</evidence>
<keyword evidence="2" id="KW-0813">Transport</keyword>
<evidence type="ECO:0000313" key="11">
    <source>
        <dbReference type="EnsemblProtists" id="EOD41821"/>
    </source>
</evidence>
<organism evidence="11 12">
    <name type="scientific">Emiliania huxleyi (strain CCMP1516)</name>
    <dbReference type="NCBI Taxonomy" id="280463"/>
    <lineage>
        <taxon>Eukaryota</taxon>
        <taxon>Haptista</taxon>
        <taxon>Haptophyta</taxon>
        <taxon>Prymnesiophyceae</taxon>
        <taxon>Isochrysidales</taxon>
        <taxon>Noelaerhabdaceae</taxon>
        <taxon>Emiliania</taxon>
    </lineage>
</organism>
<evidence type="ECO:0000256" key="2">
    <source>
        <dbReference type="ARBA" id="ARBA00022448"/>
    </source>
</evidence>
<protein>
    <recommendedName>
        <fullName evidence="13">Hydrogen voltage-gated channel 1</fullName>
    </recommendedName>
</protein>
<accession>A0A0D3L1D6</accession>
<dbReference type="GO" id="GO:0034702">
    <property type="term" value="C:monoatomic ion channel complex"/>
    <property type="evidence" value="ECO:0007669"/>
    <property type="project" value="UniProtKB-KW"/>
</dbReference>
<dbReference type="KEGG" id="ehx:EMIHUDRAFT_461000"/>
<dbReference type="InterPro" id="IPR031846">
    <property type="entry name" value="Hvcn1"/>
</dbReference>
<evidence type="ECO:0000256" key="5">
    <source>
        <dbReference type="ARBA" id="ARBA00022882"/>
    </source>
</evidence>
<sequence length="430" mass="45205">MTLLTRILPGLDPDPSLPFPCPFPALSRTLPGPFPERPFPSPQALLTLLLVCDVIAVFGELFIDAEFPSCMYVLRDAIPCCDSGCIGAGDYSAAAAADAIQTILSLGKSVQARHSHLDSTGRIGCDSHKHDLAHKFHKFLFRVSLTVLVVFELELLGLIASLDRAFFRQPAPANPLYVLDLIVITVSLGLETVFRDLAMALIIVRLWRFVRIGHGIFASTHSVAKEKSDKLHAEIRALEEEYTRALNQAASLATTTRPTRLRPGAGGRGERSDRWNEGCRLTVLPRLASAPSSTSGSPSVTRPPPFRGRSASEASAATHDLQGAGGEKLADGVAAALSQRSNTPTSPVGAPAMRRPPAAAPLGAAHRALQLGPSSSAARTGMPGVGTGMGAGEAAAAERQAPPAAEPEPAEGAAAAESVELELDALDMST</sequence>
<keyword evidence="4" id="KW-0812">Transmembrane</keyword>
<name>A0A0D3L1D6_EMIH1</name>
<feature type="compositionally biased region" description="Basic and acidic residues" evidence="10">
    <location>
        <begin position="268"/>
        <end position="277"/>
    </location>
</feature>
<dbReference type="InterPro" id="IPR027359">
    <property type="entry name" value="Volt_channel_dom_sf"/>
</dbReference>
<dbReference type="RefSeq" id="XP_005794250.1">
    <property type="nucleotide sequence ID" value="XM_005794193.1"/>
</dbReference>
<dbReference type="PANTHER" id="PTHR46480:SF1">
    <property type="entry name" value="VOLTAGE-GATED HYDROGEN CHANNEL 1"/>
    <property type="match status" value="1"/>
</dbReference>
<evidence type="ECO:0000256" key="4">
    <source>
        <dbReference type="ARBA" id="ARBA00022692"/>
    </source>
</evidence>
<dbReference type="PaxDb" id="2903-EOD41821"/>
<keyword evidence="9" id="KW-0407">Ion channel</keyword>
<dbReference type="Proteomes" id="UP000013827">
    <property type="component" value="Unassembled WGS sequence"/>
</dbReference>
<dbReference type="GO" id="GO:0030171">
    <property type="term" value="F:voltage-gated proton channel activity"/>
    <property type="evidence" value="ECO:0007669"/>
    <property type="project" value="InterPro"/>
</dbReference>
<evidence type="ECO:0000256" key="7">
    <source>
        <dbReference type="ARBA" id="ARBA00023065"/>
    </source>
</evidence>
<comment type="subcellular location">
    <subcellularLocation>
        <location evidence="1">Cell membrane</location>
        <topology evidence="1">Multi-pass membrane protein</topology>
    </subcellularLocation>
</comment>
<keyword evidence="5" id="KW-0851">Voltage-gated channel</keyword>
<keyword evidence="12" id="KW-1185">Reference proteome</keyword>